<proteinExistence type="predicted"/>
<comment type="caution">
    <text evidence="2">The sequence shown here is derived from an EMBL/GenBank/DDBJ whole genome shotgun (WGS) entry which is preliminary data.</text>
</comment>
<organism evidence="2 3">
    <name type="scientific">Streptomyces incanus</name>
    <dbReference type="NCBI Taxonomy" id="887453"/>
    <lineage>
        <taxon>Bacteria</taxon>
        <taxon>Bacillati</taxon>
        <taxon>Actinomycetota</taxon>
        <taxon>Actinomycetes</taxon>
        <taxon>Kitasatosporales</taxon>
        <taxon>Streptomycetaceae</taxon>
        <taxon>Streptomyces</taxon>
    </lineage>
</organism>
<dbReference type="InterPro" id="IPR036812">
    <property type="entry name" value="NAD(P)_OxRdtase_dom_sf"/>
</dbReference>
<dbReference type="EMBL" id="JBHSPC010000069">
    <property type="protein sequence ID" value="MFC5672657.1"/>
    <property type="molecule type" value="Genomic_DNA"/>
</dbReference>
<gene>
    <name evidence="2" type="ORF">ACFP2V_21820</name>
</gene>
<feature type="domain" description="Gfo/Idh/MocA-like oxidoreductase N-terminal" evidence="1">
    <location>
        <begin position="42"/>
        <end position="142"/>
    </location>
</feature>
<reference evidence="3" key="1">
    <citation type="journal article" date="2019" name="Int. J. Syst. Evol. Microbiol.">
        <title>The Global Catalogue of Microorganisms (GCM) 10K type strain sequencing project: providing services to taxonomists for standard genome sequencing and annotation.</title>
        <authorList>
            <consortium name="The Broad Institute Genomics Platform"/>
            <consortium name="The Broad Institute Genome Sequencing Center for Infectious Disease"/>
            <person name="Wu L."/>
            <person name="Ma J."/>
        </authorList>
    </citation>
    <scope>NUCLEOTIDE SEQUENCE [LARGE SCALE GENOMIC DNA]</scope>
    <source>
        <strain evidence="3">JCM 13852</strain>
    </source>
</reference>
<evidence type="ECO:0000313" key="2">
    <source>
        <dbReference type="EMBL" id="MFC5672657.1"/>
    </source>
</evidence>
<evidence type="ECO:0000259" key="1">
    <source>
        <dbReference type="Pfam" id="PF01408"/>
    </source>
</evidence>
<dbReference type="InterPro" id="IPR000683">
    <property type="entry name" value="Gfo/Idh/MocA-like_OxRdtase_N"/>
</dbReference>
<protein>
    <submittedName>
        <fullName evidence="2">Aldo/keto reductase</fullName>
    </submittedName>
</protein>
<dbReference type="Gene3D" id="3.30.360.10">
    <property type="entry name" value="Dihydrodipicolinate Reductase, domain 2"/>
    <property type="match status" value="1"/>
</dbReference>
<dbReference type="PANTHER" id="PTHR43708:SF1">
    <property type="entry name" value="GALACTOSE_LACTOSE METABOLISM REGULATORY PROTEIN GAL80"/>
    <property type="match status" value="1"/>
</dbReference>
<dbReference type="InterPro" id="IPR051317">
    <property type="entry name" value="Gfo/Idh/MocA_oxidoreduct"/>
</dbReference>
<keyword evidence="3" id="KW-1185">Reference proteome</keyword>
<evidence type="ECO:0000313" key="3">
    <source>
        <dbReference type="Proteomes" id="UP001596183"/>
    </source>
</evidence>
<accession>A0ABW0XQ21</accession>
<dbReference type="SUPFAM" id="SSF51430">
    <property type="entry name" value="NAD(P)-linked oxidoreductase"/>
    <property type="match status" value="1"/>
</dbReference>
<dbReference type="Proteomes" id="UP001596183">
    <property type="component" value="Unassembled WGS sequence"/>
</dbReference>
<dbReference type="Pfam" id="PF01408">
    <property type="entry name" value="GFO_IDH_MocA"/>
    <property type="match status" value="1"/>
</dbReference>
<dbReference type="Gene3D" id="3.40.50.720">
    <property type="entry name" value="NAD(P)-binding Rossmann-like Domain"/>
    <property type="match status" value="1"/>
</dbReference>
<name>A0ABW0XQ21_9ACTN</name>
<dbReference type="RefSeq" id="WP_381214993.1">
    <property type="nucleotide sequence ID" value="NZ_JBHSPC010000069.1"/>
</dbReference>
<dbReference type="PANTHER" id="PTHR43708">
    <property type="entry name" value="CONSERVED EXPRESSED OXIDOREDUCTASE (EUROFUNG)"/>
    <property type="match status" value="1"/>
</dbReference>
<sequence>MDPGRDNRVQFTSLGGIEVSCIGLGAMGMSAIYTGAGRDDAESVRTIQRAVDLGVTHLDTAEVYGPYVNEARIAAEAFGAERWFADPFELIRAPSVDLITVAVKGPAHRELVLAALAADKAVYSESPLGATVAQTEEMAYAVGSLHTAIGLQGRLNPPVRRAAESIAQGRLGRLFSASVAATTFGNGPESVSAYEYFDKAAGAGFLTIAAGHVLSWRAYPRPTLTSAWRFAGRTAGWLKLTAVTPRALRSATSCCRRAWTSPRPIAPSPRVPARPPP</sequence>
<dbReference type="SUPFAM" id="SSF51735">
    <property type="entry name" value="NAD(P)-binding Rossmann-fold domains"/>
    <property type="match status" value="1"/>
</dbReference>
<dbReference type="InterPro" id="IPR036291">
    <property type="entry name" value="NAD(P)-bd_dom_sf"/>
</dbReference>